<gene>
    <name evidence="1" type="ORF">D5086_028154</name>
</gene>
<name>A0ACC4AXI2_POPAL</name>
<dbReference type="Proteomes" id="UP000309997">
    <property type="component" value="Unassembled WGS sequence"/>
</dbReference>
<organism evidence="1 2">
    <name type="scientific">Populus alba</name>
    <name type="common">White poplar</name>
    <dbReference type="NCBI Taxonomy" id="43335"/>
    <lineage>
        <taxon>Eukaryota</taxon>
        <taxon>Viridiplantae</taxon>
        <taxon>Streptophyta</taxon>
        <taxon>Embryophyta</taxon>
        <taxon>Tracheophyta</taxon>
        <taxon>Spermatophyta</taxon>
        <taxon>Magnoliopsida</taxon>
        <taxon>eudicotyledons</taxon>
        <taxon>Gunneridae</taxon>
        <taxon>Pentapetalae</taxon>
        <taxon>rosids</taxon>
        <taxon>fabids</taxon>
        <taxon>Malpighiales</taxon>
        <taxon>Salicaceae</taxon>
        <taxon>Saliceae</taxon>
        <taxon>Populus</taxon>
    </lineage>
</organism>
<accession>A0ACC4AXI2</accession>
<evidence type="ECO:0000313" key="1">
    <source>
        <dbReference type="EMBL" id="KAL3570905.1"/>
    </source>
</evidence>
<reference evidence="1 2" key="1">
    <citation type="journal article" date="2024" name="Plant Biotechnol. J.">
        <title>Genome and CRISPR/Cas9 system of a widespread forest tree (Populus alba) in the world.</title>
        <authorList>
            <person name="Liu Y.J."/>
            <person name="Jiang P.F."/>
            <person name="Han X.M."/>
            <person name="Li X.Y."/>
            <person name="Wang H.M."/>
            <person name="Wang Y.J."/>
            <person name="Wang X.X."/>
            <person name="Zeng Q.Y."/>
        </authorList>
    </citation>
    <scope>NUCLEOTIDE SEQUENCE [LARGE SCALE GENOMIC DNA]</scope>
    <source>
        <strain evidence="2">cv. PAL-ZL1</strain>
    </source>
</reference>
<keyword evidence="2" id="KW-1185">Reference proteome</keyword>
<proteinExistence type="predicted"/>
<dbReference type="EMBL" id="RCHU02000015">
    <property type="protein sequence ID" value="KAL3570905.1"/>
    <property type="molecule type" value="Genomic_DNA"/>
</dbReference>
<protein>
    <submittedName>
        <fullName evidence="1">Uncharacterized protein</fullName>
    </submittedName>
</protein>
<sequence length="76" mass="8076">MQEAAKYFGKGSREGWRAAVEAEVVAVIDGGGNNEEENMIQSSGAEEVAAVVEEEENGVFGFERDAGGGKGRRIEI</sequence>
<comment type="caution">
    <text evidence="1">The sequence shown here is derived from an EMBL/GenBank/DDBJ whole genome shotgun (WGS) entry which is preliminary data.</text>
</comment>
<evidence type="ECO:0000313" key="2">
    <source>
        <dbReference type="Proteomes" id="UP000309997"/>
    </source>
</evidence>